<dbReference type="Proteomes" id="UP000325684">
    <property type="component" value="Unassembled WGS sequence"/>
</dbReference>
<keyword evidence="3" id="KW-0813">Transport</keyword>
<gene>
    <name evidence="7" type="ORF">FEZ63_10965</name>
</gene>
<evidence type="ECO:0000259" key="6">
    <source>
        <dbReference type="Pfam" id="PF00496"/>
    </source>
</evidence>
<dbReference type="GO" id="GO:0030288">
    <property type="term" value="C:outer membrane-bounded periplasmic space"/>
    <property type="evidence" value="ECO:0007669"/>
    <property type="project" value="TreeGrafter"/>
</dbReference>
<evidence type="ECO:0000256" key="4">
    <source>
        <dbReference type="ARBA" id="ARBA00022729"/>
    </source>
</evidence>
<dbReference type="Pfam" id="PF00496">
    <property type="entry name" value="SBP_bac_5"/>
    <property type="match status" value="1"/>
</dbReference>
<reference evidence="7 8" key="1">
    <citation type="journal article" date="2019" name="Microorganisms">
        <title>Genome Insights into the Novel Species Microvirga brassicacearum, a Rapeseed Endophyte with Biotechnological Potential.</title>
        <authorList>
            <person name="Jimenez-Gomez A."/>
            <person name="Saati-Santamaria Z."/>
            <person name="Igual J.M."/>
            <person name="Rivas R."/>
            <person name="Mateos P.F."/>
            <person name="Garcia-Fraile P."/>
        </authorList>
    </citation>
    <scope>NUCLEOTIDE SEQUENCE [LARGE SCALE GENOMIC DNA]</scope>
    <source>
        <strain evidence="7 8">CDVBN77</strain>
    </source>
</reference>
<dbReference type="AlphaFoldDB" id="A0A5N3PBE6"/>
<evidence type="ECO:0000256" key="5">
    <source>
        <dbReference type="SAM" id="SignalP"/>
    </source>
</evidence>
<dbReference type="GO" id="GO:0015833">
    <property type="term" value="P:peptide transport"/>
    <property type="evidence" value="ECO:0007669"/>
    <property type="project" value="TreeGrafter"/>
</dbReference>
<dbReference type="Gene3D" id="3.10.105.10">
    <property type="entry name" value="Dipeptide-binding Protein, Domain 3"/>
    <property type="match status" value="1"/>
</dbReference>
<dbReference type="InterPro" id="IPR023765">
    <property type="entry name" value="SBP_5_CS"/>
</dbReference>
<comment type="similarity">
    <text evidence="2">Belongs to the bacterial solute-binding protein 5 family.</text>
</comment>
<dbReference type="Gene3D" id="3.40.190.10">
    <property type="entry name" value="Periplasmic binding protein-like II"/>
    <property type="match status" value="1"/>
</dbReference>
<dbReference type="PANTHER" id="PTHR30290:SF10">
    <property type="entry name" value="PERIPLASMIC OLIGOPEPTIDE-BINDING PROTEIN-RELATED"/>
    <property type="match status" value="1"/>
</dbReference>
<evidence type="ECO:0000256" key="1">
    <source>
        <dbReference type="ARBA" id="ARBA00004418"/>
    </source>
</evidence>
<keyword evidence="4 5" id="KW-0732">Signal</keyword>
<dbReference type="SUPFAM" id="SSF53850">
    <property type="entry name" value="Periplasmic binding protein-like II"/>
    <property type="match status" value="1"/>
</dbReference>
<comment type="subcellular location">
    <subcellularLocation>
        <location evidence="1">Periplasm</location>
    </subcellularLocation>
</comment>
<dbReference type="InterPro" id="IPR030678">
    <property type="entry name" value="Peptide/Ni-bd"/>
</dbReference>
<organism evidence="7 8">
    <name type="scientific">Microvirga brassicacearum</name>
    <dbReference type="NCBI Taxonomy" id="2580413"/>
    <lineage>
        <taxon>Bacteria</taxon>
        <taxon>Pseudomonadati</taxon>
        <taxon>Pseudomonadota</taxon>
        <taxon>Alphaproteobacteria</taxon>
        <taxon>Hyphomicrobiales</taxon>
        <taxon>Methylobacteriaceae</taxon>
        <taxon>Microvirga</taxon>
    </lineage>
</organism>
<dbReference type="RefSeq" id="WP_150944281.1">
    <property type="nucleotide sequence ID" value="NZ_VCMV01000014.1"/>
</dbReference>
<evidence type="ECO:0000313" key="7">
    <source>
        <dbReference type="EMBL" id="KAB0266955.1"/>
    </source>
</evidence>
<dbReference type="InterPro" id="IPR000914">
    <property type="entry name" value="SBP_5_dom"/>
</dbReference>
<accession>A0A5N3PBE6</accession>
<sequence length="527" mass="58971">MSWFKRMALATVATAALMGTASAEVVYNRANSGEPETLDTHKTSTVQEAHILRDMLEGLVTYNAKGEAVPGQAEKWEISDDGKTYRFTLRDGIKWSNGDPVKASDFVYSYRRIMDPATGAKYANILYPIAGSEKANKGQGKIEDIGVKAVDDKTLEIRLEQATPYFLELLTHQTSLPVHQASVEKFGKDFVKPGNMVSNGAYKLAEFVPNSHIKLVKNENYYGAKDVKIDTVNYFPNSDFSAMVRRYEAGELDTTDDLPADQMKSLKERFKDQVKLGPWLGTWFLVVNSSKPPFNDVRVRQALSTGLDREFIAEQIWGQTMQPGYSFMPPGVGNAGAPAYMANKDASPIEREDKAKALLKEAGFGPGKPLKVEIRYNTTDNNRNTVIAVAEQWKQLGVDTTFVNTDGKTHFAHLRDGGDFDIARYGWIADYSDPSNFLFLVKSDNKGFNYGKYNNPEFDGLLNQAATELDLKKRAEMLHKAEAILMKDMPWIPVMYYGKSQLISPKIKGFVQNTRGVYPSRFLSKTQ</sequence>
<dbReference type="PIRSF" id="PIRSF002741">
    <property type="entry name" value="MppA"/>
    <property type="match status" value="1"/>
</dbReference>
<dbReference type="PANTHER" id="PTHR30290">
    <property type="entry name" value="PERIPLASMIC BINDING COMPONENT OF ABC TRANSPORTER"/>
    <property type="match status" value="1"/>
</dbReference>
<feature type="signal peptide" evidence="5">
    <location>
        <begin position="1"/>
        <end position="23"/>
    </location>
</feature>
<dbReference type="PROSITE" id="PS01040">
    <property type="entry name" value="SBP_BACTERIAL_5"/>
    <property type="match status" value="1"/>
</dbReference>
<dbReference type="GO" id="GO:1904680">
    <property type="term" value="F:peptide transmembrane transporter activity"/>
    <property type="evidence" value="ECO:0007669"/>
    <property type="project" value="TreeGrafter"/>
</dbReference>
<protein>
    <submittedName>
        <fullName evidence="7">Peptide ABC transporter substrate-binding protein</fullName>
    </submittedName>
</protein>
<feature type="domain" description="Solute-binding protein family 5" evidence="6">
    <location>
        <begin position="68"/>
        <end position="446"/>
    </location>
</feature>
<dbReference type="OrthoDB" id="9803988at2"/>
<dbReference type="CDD" id="cd08504">
    <property type="entry name" value="PBP2_OppA"/>
    <property type="match status" value="1"/>
</dbReference>
<feature type="chain" id="PRO_5024414371" evidence="5">
    <location>
        <begin position="24"/>
        <end position="527"/>
    </location>
</feature>
<dbReference type="Gene3D" id="3.90.76.10">
    <property type="entry name" value="Dipeptide-binding Protein, Domain 1"/>
    <property type="match status" value="1"/>
</dbReference>
<evidence type="ECO:0000256" key="3">
    <source>
        <dbReference type="ARBA" id="ARBA00022448"/>
    </source>
</evidence>
<comment type="caution">
    <text evidence="7">The sequence shown here is derived from an EMBL/GenBank/DDBJ whole genome shotgun (WGS) entry which is preliminary data.</text>
</comment>
<dbReference type="InterPro" id="IPR039424">
    <property type="entry name" value="SBP_5"/>
</dbReference>
<evidence type="ECO:0000256" key="2">
    <source>
        <dbReference type="ARBA" id="ARBA00005695"/>
    </source>
</evidence>
<evidence type="ECO:0000313" key="8">
    <source>
        <dbReference type="Proteomes" id="UP000325684"/>
    </source>
</evidence>
<dbReference type="GO" id="GO:0043190">
    <property type="term" value="C:ATP-binding cassette (ABC) transporter complex"/>
    <property type="evidence" value="ECO:0007669"/>
    <property type="project" value="InterPro"/>
</dbReference>
<name>A0A5N3PBE6_9HYPH</name>
<dbReference type="EMBL" id="VCMV01000014">
    <property type="protein sequence ID" value="KAB0266955.1"/>
    <property type="molecule type" value="Genomic_DNA"/>
</dbReference>
<keyword evidence="8" id="KW-1185">Reference proteome</keyword>
<dbReference type="FunFam" id="3.90.76.10:FF:000001">
    <property type="entry name" value="Oligopeptide ABC transporter substrate-binding protein"/>
    <property type="match status" value="1"/>
</dbReference>
<proteinExistence type="inferred from homology"/>